<dbReference type="Gene3D" id="2.50.20.10">
    <property type="entry name" value="Lipoprotein localisation LolA/LolB/LppX"/>
    <property type="match status" value="1"/>
</dbReference>
<sequence>MKKRSAMIVFASLIFILLTACGEQSKEDVVQKLEEQVEKMSGYKTDASMTMNTGKEEQKYHIEVWHKKKDYYRVKLKHDQDEQGSQIILRNKEGVYVLTPALNKSFKFQSEWPDNSSQPYLYESLVQDITKDSDSTFEVMDDYYKFTTKTNYQNNKSLPYQDIYFDKKSYQPVLVKVYDQDMQALVQVQFGGFSQDPSFKDEDFDVQKNMASAQTEVPVMNMEGEEQPFMVLYPNENMGAELVEEQEVDLEDGKRVILTFEGEKNFTLVEEKAEVQTTNATTAVPVMGDPVQLEFTVGNMNNNTLEWNHQGMKFYLASDDLTKEEMIAVANSVSGTAIK</sequence>
<organism evidence="2 3">
    <name type="scientific">Thalassobacillus hwangdonensis</name>
    <dbReference type="NCBI Taxonomy" id="546108"/>
    <lineage>
        <taxon>Bacteria</taxon>
        <taxon>Bacillati</taxon>
        <taxon>Bacillota</taxon>
        <taxon>Bacilli</taxon>
        <taxon>Bacillales</taxon>
        <taxon>Bacillaceae</taxon>
        <taxon>Thalassobacillus</taxon>
    </lineage>
</organism>
<feature type="chain" id="PRO_5047501857" evidence="1">
    <location>
        <begin position="21"/>
        <end position="339"/>
    </location>
</feature>
<evidence type="ECO:0000256" key="1">
    <source>
        <dbReference type="SAM" id="SignalP"/>
    </source>
</evidence>
<dbReference type="PANTHER" id="PTHR37507:SF2">
    <property type="entry name" value="SPORULATION PROTEIN YDCC"/>
    <property type="match status" value="1"/>
</dbReference>
<dbReference type="PROSITE" id="PS51257">
    <property type="entry name" value="PROKAR_LIPOPROTEIN"/>
    <property type="match status" value="1"/>
</dbReference>
<evidence type="ECO:0000313" key="2">
    <source>
        <dbReference type="EMBL" id="MFD1019324.1"/>
    </source>
</evidence>
<reference evidence="3" key="1">
    <citation type="journal article" date="2019" name="Int. J. Syst. Evol. Microbiol.">
        <title>The Global Catalogue of Microorganisms (GCM) 10K type strain sequencing project: providing services to taxonomists for standard genome sequencing and annotation.</title>
        <authorList>
            <consortium name="The Broad Institute Genomics Platform"/>
            <consortium name="The Broad Institute Genome Sequencing Center for Infectious Disease"/>
            <person name="Wu L."/>
            <person name="Ma J."/>
        </authorList>
    </citation>
    <scope>NUCLEOTIDE SEQUENCE [LARGE SCALE GENOMIC DNA]</scope>
    <source>
        <strain evidence="3">CCUG 56607</strain>
    </source>
</reference>
<dbReference type="InterPro" id="IPR029046">
    <property type="entry name" value="LolA/LolB/LppX"/>
</dbReference>
<dbReference type="Proteomes" id="UP001596990">
    <property type="component" value="Unassembled WGS sequence"/>
</dbReference>
<evidence type="ECO:0000313" key="3">
    <source>
        <dbReference type="Proteomes" id="UP001596990"/>
    </source>
</evidence>
<proteinExistence type="predicted"/>
<accession>A0ABW3L1E3</accession>
<dbReference type="PANTHER" id="PTHR37507">
    <property type="entry name" value="SPORULATION PROTEIN YDCC"/>
    <property type="match status" value="1"/>
</dbReference>
<comment type="caution">
    <text evidence="2">The sequence shown here is derived from an EMBL/GenBank/DDBJ whole genome shotgun (WGS) entry which is preliminary data.</text>
</comment>
<dbReference type="RefSeq" id="WP_386058986.1">
    <property type="nucleotide sequence ID" value="NZ_JBHTKL010000002.1"/>
</dbReference>
<gene>
    <name evidence="2" type="ORF">ACFQ2J_08960</name>
</gene>
<keyword evidence="1" id="KW-0732">Signal</keyword>
<dbReference type="EMBL" id="JBHTKL010000002">
    <property type="protein sequence ID" value="MFD1019324.1"/>
    <property type="molecule type" value="Genomic_DNA"/>
</dbReference>
<dbReference type="SUPFAM" id="SSF89392">
    <property type="entry name" value="Prokaryotic lipoproteins and lipoprotein localization factors"/>
    <property type="match status" value="1"/>
</dbReference>
<feature type="signal peptide" evidence="1">
    <location>
        <begin position="1"/>
        <end position="20"/>
    </location>
</feature>
<keyword evidence="2" id="KW-0449">Lipoprotein</keyword>
<keyword evidence="3" id="KW-1185">Reference proteome</keyword>
<protein>
    <submittedName>
        <fullName evidence="2">Outer membrane lipoprotein carrier protein LolA</fullName>
    </submittedName>
</protein>
<name>A0ABW3L1E3_9BACI</name>
<dbReference type="InterPro" id="IPR052944">
    <property type="entry name" value="Sporulation_related"/>
</dbReference>